<protein>
    <submittedName>
        <fullName evidence="2">Uncharacterized protein</fullName>
    </submittedName>
</protein>
<dbReference type="EMBL" id="CP017641">
    <property type="protein sequence ID" value="APZ94843.1"/>
    <property type="molecule type" value="Genomic_DNA"/>
</dbReference>
<proteinExistence type="predicted"/>
<dbReference type="RefSeq" id="WP_158521100.1">
    <property type="nucleotide sequence ID" value="NZ_CP017641.1"/>
</dbReference>
<gene>
    <name evidence="2" type="ORF">Fuma_04493</name>
</gene>
<evidence type="ECO:0000313" key="3">
    <source>
        <dbReference type="Proteomes" id="UP000187735"/>
    </source>
</evidence>
<name>A0A1P8WLC1_9PLAN</name>
<keyword evidence="1" id="KW-0812">Transmembrane</keyword>
<keyword evidence="3" id="KW-1185">Reference proteome</keyword>
<evidence type="ECO:0000256" key="1">
    <source>
        <dbReference type="SAM" id="Phobius"/>
    </source>
</evidence>
<keyword evidence="1" id="KW-1133">Transmembrane helix</keyword>
<feature type="transmembrane region" description="Helical" evidence="1">
    <location>
        <begin position="7"/>
        <end position="26"/>
    </location>
</feature>
<dbReference type="Proteomes" id="UP000187735">
    <property type="component" value="Chromosome"/>
</dbReference>
<accession>A0A1P8WLC1</accession>
<organism evidence="2 3">
    <name type="scientific">Fuerstiella marisgermanici</name>
    <dbReference type="NCBI Taxonomy" id="1891926"/>
    <lineage>
        <taxon>Bacteria</taxon>
        <taxon>Pseudomonadati</taxon>
        <taxon>Planctomycetota</taxon>
        <taxon>Planctomycetia</taxon>
        <taxon>Planctomycetales</taxon>
        <taxon>Planctomycetaceae</taxon>
        <taxon>Fuerstiella</taxon>
    </lineage>
</organism>
<dbReference type="KEGG" id="fmr:Fuma_04493"/>
<dbReference type="AlphaFoldDB" id="A0A1P8WLC1"/>
<evidence type="ECO:0000313" key="2">
    <source>
        <dbReference type="EMBL" id="APZ94843.1"/>
    </source>
</evidence>
<sequence>MKQQIGFLLQLFVLSALPVLVVFQLIYSFRLILMPACLLAGIVVFAVGAKLRG</sequence>
<reference evidence="2 3" key="1">
    <citation type="journal article" date="2016" name="Front. Microbiol.">
        <title>Fuerstia marisgermanicae gen. nov., sp. nov., an Unusual Member of the Phylum Planctomycetes from the German Wadden Sea.</title>
        <authorList>
            <person name="Kohn T."/>
            <person name="Heuer A."/>
            <person name="Jogler M."/>
            <person name="Vollmers J."/>
            <person name="Boedeker C."/>
            <person name="Bunk B."/>
            <person name="Rast P."/>
            <person name="Borchert D."/>
            <person name="Glockner I."/>
            <person name="Freese H.M."/>
            <person name="Klenk H.P."/>
            <person name="Overmann J."/>
            <person name="Kaster A.K."/>
            <person name="Rohde M."/>
            <person name="Wiegand S."/>
            <person name="Jogler C."/>
        </authorList>
    </citation>
    <scope>NUCLEOTIDE SEQUENCE [LARGE SCALE GENOMIC DNA]</scope>
    <source>
        <strain evidence="2 3">NH11</strain>
    </source>
</reference>
<feature type="transmembrane region" description="Helical" evidence="1">
    <location>
        <begin position="32"/>
        <end position="51"/>
    </location>
</feature>
<keyword evidence="1" id="KW-0472">Membrane</keyword>